<evidence type="ECO:0000313" key="2">
    <source>
        <dbReference type="EMBL" id="SFC85445.1"/>
    </source>
</evidence>
<dbReference type="RefSeq" id="WP_090135626.1">
    <property type="nucleotide sequence ID" value="NZ_FOLY01000007.1"/>
</dbReference>
<feature type="transmembrane region" description="Helical" evidence="1">
    <location>
        <begin position="109"/>
        <end position="130"/>
    </location>
</feature>
<protein>
    <submittedName>
        <fullName evidence="2">Uncharacterized protein</fullName>
    </submittedName>
</protein>
<organism evidence="2 3">
    <name type="scientific">Kushneria avicenniae</name>
    <dbReference type="NCBI Taxonomy" id="402385"/>
    <lineage>
        <taxon>Bacteria</taxon>
        <taxon>Pseudomonadati</taxon>
        <taxon>Pseudomonadota</taxon>
        <taxon>Gammaproteobacteria</taxon>
        <taxon>Oceanospirillales</taxon>
        <taxon>Halomonadaceae</taxon>
        <taxon>Kushneria</taxon>
    </lineage>
</organism>
<name>A0A1I1MJY4_9GAMM</name>
<sequence length="147" mass="17195">MNKRLFYAGSWPDSAALLEGALWVGYGWSIQWSLVHHQSLVFLLATLLVLVCTLTTLMWQPLKLTLARYRVRKRRTEMWMHILYPPLLLAPPLWWLLERLVGNLPDAQQWTLACLLMTVGWLVFLISLLIKRLIRQYRQALSDHAAD</sequence>
<reference evidence="3" key="1">
    <citation type="submission" date="2016-10" db="EMBL/GenBank/DDBJ databases">
        <authorList>
            <person name="Varghese N."/>
            <person name="Submissions S."/>
        </authorList>
    </citation>
    <scope>NUCLEOTIDE SEQUENCE [LARGE SCALE GENOMIC DNA]</scope>
    <source>
        <strain evidence="3">DSM 23439</strain>
    </source>
</reference>
<feature type="transmembrane region" description="Helical" evidence="1">
    <location>
        <begin position="40"/>
        <end position="59"/>
    </location>
</feature>
<accession>A0A1I1MJY4</accession>
<evidence type="ECO:0000313" key="3">
    <source>
        <dbReference type="Proteomes" id="UP000199046"/>
    </source>
</evidence>
<keyword evidence="1" id="KW-0472">Membrane</keyword>
<keyword evidence="3" id="KW-1185">Reference proteome</keyword>
<dbReference type="Proteomes" id="UP000199046">
    <property type="component" value="Unassembled WGS sequence"/>
</dbReference>
<evidence type="ECO:0000256" key="1">
    <source>
        <dbReference type="SAM" id="Phobius"/>
    </source>
</evidence>
<keyword evidence="1" id="KW-1133">Transmembrane helix</keyword>
<keyword evidence="1" id="KW-0812">Transmembrane</keyword>
<gene>
    <name evidence="2" type="ORF">SAMN05421848_2991</name>
</gene>
<dbReference type="OrthoDB" id="6182714at2"/>
<feature type="transmembrane region" description="Helical" evidence="1">
    <location>
        <begin position="79"/>
        <end position="97"/>
    </location>
</feature>
<dbReference type="AlphaFoldDB" id="A0A1I1MJY4"/>
<dbReference type="EMBL" id="FOLY01000007">
    <property type="protein sequence ID" value="SFC85445.1"/>
    <property type="molecule type" value="Genomic_DNA"/>
</dbReference>
<proteinExistence type="predicted"/>